<dbReference type="InterPro" id="IPR010427">
    <property type="entry name" value="DUF1023"/>
</dbReference>
<feature type="domain" description="DUF1023" evidence="1">
    <location>
        <begin position="312"/>
        <end position="480"/>
    </location>
</feature>
<name>A0A255D5X2_9MYCO</name>
<proteinExistence type="predicted"/>
<dbReference type="SUPFAM" id="SSF53474">
    <property type="entry name" value="alpha/beta-Hydrolases"/>
    <property type="match status" value="1"/>
</dbReference>
<accession>A0A255D5X2</accession>
<organism evidence="2 3">
    <name type="scientific">Mycolicibacterium sphagni</name>
    <dbReference type="NCBI Taxonomy" id="1786"/>
    <lineage>
        <taxon>Bacteria</taxon>
        <taxon>Bacillati</taxon>
        <taxon>Actinomycetota</taxon>
        <taxon>Actinomycetes</taxon>
        <taxon>Mycobacteriales</taxon>
        <taxon>Mycobacteriaceae</taxon>
        <taxon>Mycolicibacterium</taxon>
    </lineage>
</organism>
<dbReference type="InterPro" id="IPR029058">
    <property type="entry name" value="AB_hydrolase_fold"/>
</dbReference>
<dbReference type="AlphaFoldDB" id="A0A255D5X2"/>
<dbReference type="EMBL" id="NOZR01000038">
    <property type="protein sequence ID" value="OYN74676.1"/>
    <property type="molecule type" value="Genomic_DNA"/>
</dbReference>
<protein>
    <recommendedName>
        <fullName evidence="1">DUF1023 domain-containing protein</fullName>
    </recommendedName>
</protein>
<evidence type="ECO:0000313" key="2">
    <source>
        <dbReference type="EMBL" id="OYN74676.1"/>
    </source>
</evidence>
<reference evidence="2 3" key="1">
    <citation type="submission" date="2017-07" db="EMBL/GenBank/DDBJ databases">
        <title>The new phylogeny of genus Mycobacterium.</title>
        <authorList>
            <person name="Tortoli E."/>
            <person name="Trovato A."/>
            <person name="Cirillo D.M."/>
        </authorList>
    </citation>
    <scope>NUCLEOTIDE SEQUENCE [LARGE SCALE GENOMIC DNA]</scope>
    <source>
        <strain evidence="2 3">ATCC 33027</strain>
    </source>
</reference>
<sequence>MPRPSPTSTGGTVRRVTLSVADIERWDPEAVREVFHAASARSGASTEAARASEQLPAFQTWGGVAADAARDAIHKTRMDLDAHAQEALAVAQAAQKAAQDIEKVKIELRNLKDDALSAGLDIDPATSTVVKGPGFKGTPAELATKIADLQTRLNAILTEANGVDAELAVAINMADGKLPIPAAPLTPPPPPESTRPEDVKKWWDSLTPEQQQAEIRDNPTYLGNLNGIPVEARDQANQIAMRNDIENIQEAASRHGVSAQDVLNDPFRYGCTPDDATRYTNAVKVEQALETDSNRTGAPTFLQVYQPTRFDGQGRAAIAIGNPDKSANTTVVVPGTSHSVTEGWLSADDATNLFNEASRADPTHATSVVAWMGYNAPDSLTDPQVGQTSLAHEGGALLAADVNGLNATHGPGSSHMTVIGHSYGSTTVADAAAGYGMHTNDAVLIGCPGTDMARNAGDFHLAPGGHVFVGAASTDPITQLGAIPQVHVPGTGVNLALGADPSLDGFGSTRFKAEVPGLTLNDHSHYYERGTESLFSMADIVSGHGDALELDGMTAAHRSDNILTDLGWPSDPELYRAPTSGHYH</sequence>
<evidence type="ECO:0000259" key="1">
    <source>
        <dbReference type="Pfam" id="PF06259"/>
    </source>
</evidence>
<comment type="caution">
    <text evidence="2">The sequence shown here is derived from an EMBL/GenBank/DDBJ whole genome shotgun (WGS) entry which is preliminary data.</text>
</comment>
<dbReference type="Pfam" id="PF06259">
    <property type="entry name" value="Abhydrolase_8"/>
    <property type="match status" value="1"/>
</dbReference>
<gene>
    <name evidence="2" type="ORF">CG716_27885</name>
</gene>
<dbReference type="Proteomes" id="UP000216063">
    <property type="component" value="Unassembled WGS sequence"/>
</dbReference>
<keyword evidence="3" id="KW-1185">Reference proteome</keyword>
<evidence type="ECO:0000313" key="3">
    <source>
        <dbReference type="Proteomes" id="UP000216063"/>
    </source>
</evidence>